<dbReference type="InterPro" id="IPR036774">
    <property type="entry name" value="ERV/ALR_sulphydryl_oxid_sf"/>
</dbReference>
<evidence type="ECO:0000256" key="3">
    <source>
        <dbReference type="ARBA" id="ARBA00022729"/>
    </source>
</evidence>
<sequence length="365" mass="41581">MEDGKYQNELNISDPEQIKRAVYDVEEATSNAFDIILEHKMINSDTRVPLIRFLQLLVAHHPSKRCRKGSADILTNFDDLWPSDLLLVDTDDAVKTHGKIMLKSFRICGKEVPRGYWYCTVLCLSYFSEINPLMVPAALGTILQIFCRGSKNDTRGFSCGLWVLFHSLSIRIGDEESQVVFTTICDFIQNFFVCEECRQHFYGMCSSVSTPFNKTSEFALWLWDAHNNVNKRLMKEEETMETGDPKFPKIMWPTKQLCPSCYLIPSRNKNGTVSVDWNKDEVFKFLVGYYGKKLVSSYKNNSLVEDDVRKSLADDIVTTTNVVTVPLGAALGIALASCAFGALACLWRSQQKNRKYFHAHSLKNI</sequence>
<dbReference type="GO" id="GO:0003756">
    <property type="term" value="F:protein disulfide isomerase activity"/>
    <property type="evidence" value="ECO:0007669"/>
    <property type="project" value="TreeGrafter"/>
</dbReference>
<dbReference type="PROSITE" id="PS51324">
    <property type="entry name" value="ERV_ALR"/>
    <property type="match status" value="1"/>
</dbReference>
<proteinExistence type="predicted"/>
<evidence type="ECO:0000256" key="2">
    <source>
        <dbReference type="ARBA" id="ARBA00022630"/>
    </source>
</evidence>
<dbReference type="OrthoDB" id="59470at2759"/>
<keyword evidence="5 7" id="KW-0560">Oxidoreductase</keyword>
<dbReference type="Proteomes" id="UP000541444">
    <property type="component" value="Unassembled WGS sequence"/>
</dbReference>
<keyword evidence="7" id="KW-0472">Membrane</keyword>
<dbReference type="SUPFAM" id="SSF69000">
    <property type="entry name" value="FAD-dependent thiol oxidase"/>
    <property type="match status" value="1"/>
</dbReference>
<dbReference type="PANTHER" id="PTHR22897:SF8">
    <property type="entry name" value="SULFHYDRYL OXIDASE"/>
    <property type="match status" value="1"/>
</dbReference>
<dbReference type="Gene3D" id="1.20.120.310">
    <property type="entry name" value="ERV/ALR sulfhydryl oxidase domain"/>
    <property type="match status" value="1"/>
</dbReference>
<dbReference type="EMBL" id="JACGCM010000440">
    <property type="protein sequence ID" value="KAF6172336.1"/>
    <property type="molecule type" value="Genomic_DNA"/>
</dbReference>
<evidence type="ECO:0000256" key="1">
    <source>
        <dbReference type="ARBA" id="ARBA00001974"/>
    </source>
</evidence>
<evidence type="ECO:0000256" key="5">
    <source>
        <dbReference type="ARBA" id="ARBA00023002"/>
    </source>
</evidence>
<protein>
    <recommendedName>
        <fullName evidence="7">Sulfhydryl oxidase</fullName>
        <ecNumber evidence="7">1.8.3.2</ecNumber>
    </recommendedName>
</protein>
<comment type="caution">
    <text evidence="9">The sequence shown here is derived from an EMBL/GenBank/DDBJ whole genome shotgun (WGS) entry which is preliminary data.</text>
</comment>
<dbReference type="InterPro" id="IPR017905">
    <property type="entry name" value="ERV/ALR_sulphydryl_oxidase"/>
</dbReference>
<comment type="catalytic activity">
    <reaction evidence="7">
        <text>2 R'C(R)SH + O2 = R'C(R)S-S(R)CR' + H2O2</text>
        <dbReference type="Rhea" id="RHEA:17357"/>
        <dbReference type="ChEBI" id="CHEBI:15379"/>
        <dbReference type="ChEBI" id="CHEBI:16240"/>
        <dbReference type="ChEBI" id="CHEBI:16520"/>
        <dbReference type="ChEBI" id="CHEBI:17412"/>
        <dbReference type="EC" id="1.8.3.2"/>
    </reaction>
</comment>
<keyword evidence="4 7" id="KW-0274">FAD</keyword>
<dbReference type="GO" id="GO:0005615">
    <property type="term" value="C:extracellular space"/>
    <property type="evidence" value="ECO:0007669"/>
    <property type="project" value="TreeGrafter"/>
</dbReference>
<keyword evidence="3" id="KW-0732">Signal</keyword>
<comment type="cofactor">
    <cofactor evidence="1 7">
        <name>FAD</name>
        <dbReference type="ChEBI" id="CHEBI:57692"/>
    </cofactor>
</comment>
<dbReference type="FunFam" id="1.20.120.310:FF:000004">
    <property type="entry name" value="Sulfhydryl oxidase"/>
    <property type="match status" value="1"/>
</dbReference>
<dbReference type="GO" id="GO:0016971">
    <property type="term" value="F:flavin-dependent sulfhydryl oxidase activity"/>
    <property type="evidence" value="ECO:0007669"/>
    <property type="project" value="InterPro"/>
</dbReference>
<accession>A0A7J7NYS1</accession>
<keyword evidence="10" id="KW-1185">Reference proteome</keyword>
<dbReference type="PANTHER" id="PTHR22897">
    <property type="entry name" value="QUIESCIN Q6-RELATED SULFHYDRYL OXIDASE"/>
    <property type="match status" value="1"/>
</dbReference>
<gene>
    <name evidence="9" type="ORF">GIB67_024958</name>
</gene>
<dbReference type="GO" id="GO:0000139">
    <property type="term" value="C:Golgi membrane"/>
    <property type="evidence" value="ECO:0007669"/>
    <property type="project" value="TreeGrafter"/>
</dbReference>
<evidence type="ECO:0000313" key="9">
    <source>
        <dbReference type="EMBL" id="KAF6172336.1"/>
    </source>
</evidence>
<keyword evidence="2 7" id="KW-0285">Flavoprotein</keyword>
<evidence type="ECO:0000259" key="8">
    <source>
        <dbReference type="PROSITE" id="PS51324"/>
    </source>
</evidence>
<dbReference type="GO" id="GO:0006457">
    <property type="term" value="P:protein folding"/>
    <property type="evidence" value="ECO:0007669"/>
    <property type="project" value="TreeGrafter"/>
</dbReference>
<keyword evidence="6" id="KW-1015">Disulfide bond</keyword>
<dbReference type="AlphaFoldDB" id="A0A7J7NYS1"/>
<feature type="domain" description="ERV/ALR sulfhydryl oxidase" evidence="8">
    <location>
        <begin position="150"/>
        <end position="252"/>
    </location>
</feature>
<evidence type="ECO:0000256" key="4">
    <source>
        <dbReference type="ARBA" id="ARBA00022827"/>
    </source>
</evidence>
<dbReference type="InterPro" id="IPR039798">
    <property type="entry name" value="Sulfhydryl_oxidase"/>
</dbReference>
<evidence type="ECO:0000256" key="7">
    <source>
        <dbReference type="RuleBase" id="RU371123"/>
    </source>
</evidence>
<feature type="transmembrane region" description="Helical" evidence="7">
    <location>
        <begin position="327"/>
        <end position="347"/>
    </location>
</feature>
<keyword evidence="7" id="KW-1133">Transmembrane helix</keyword>
<organism evidence="9 10">
    <name type="scientific">Kingdonia uniflora</name>
    <dbReference type="NCBI Taxonomy" id="39325"/>
    <lineage>
        <taxon>Eukaryota</taxon>
        <taxon>Viridiplantae</taxon>
        <taxon>Streptophyta</taxon>
        <taxon>Embryophyta</taxon>
        <taxon>Tracheophyta</taxon>
        <taxon>Spermatophyta</taxon>
        <taxon>Magnoliopsida</taxon>
        <taxon>Ranunculales</taxon>
        <taxon>Circaeasteraceae</taxon>
        <taxon>Kingdonia</taxon>
    </lineage>
</organism>
<dbReference type="Pfam" id="PF04777">
    <property type="entry name" value="Evr1_Alr"/>
    <property type="match status" value="1"/>
</dbReference>
<keyword evidence="7" id="KW-0812">Transmembrane</keyword>
<evidence type="ECO:0000256" key="6">
    <source>
        <dbReference type="ARBA" id="ARBA00023157"/>
    </source>
</evidence>
<name>A0A7J7NYS1_9MAGN</name>
<evidence type="ECO:0000313" key="10">
    <source>
        <dbReference type="Proteomes" id="UP000541444"/>
    </source>
</evidence>
<dbReference type="EC" id="1.8.3.2" evidence="7"/>
<reference evidence="9 10" key="1">
    <citation type="journal article" date="2020" name="IScience">
        <title>Genome Sequencing of the Endangered Kingdonia uniflora (Circaeasteraceae, Ranunculales) Reveals Potential Mechanisms of Evolutionary Specialization.</title>
        <authorList>
            <person name="Sun Y."/>
            <person name="Deng T."/>
            <person name="Zhang A."/>
            <person name="Moore M.J."/>
            <person name="Landis J.B."/>
            <person name="Lin N."/>
            <person name="Zhang H."/>
            <person name="Zhang X."/>
            <person name="Huang J."/>
            <person name="Zhang X."/>
            <person name="Sun H."/>
            <person name="Wang H."/>
        </authorList>
    </citation>
    <scope>NUCLEOTIDE SEQUENCE [LARGE SCALE GENOMIC DNA]</scope>
    <source>
        <strain evidence="9">TB1705</strain>
        <tissue evidence="9">Leaf</tissue>
    </source>
</reference>